<dbReference type="GO" id="GO:0043235">
    <property type="term" value="C:receptor complex"/>
    <property type="evidence" value="ECO:0007669"/>
    <property type="project" value="TreeGrafter"/>
</dbReference>
<dbReference type="Gene3D" id="2.10.60.10">
    <property type="entry name" value="CD59"/>
    <property type="match status" value="1"/>
</dbReference>
<dbReference type="EC" id="2.7.11.30" evidence="3"/>
<keyword evidence="5" id="KW-0808">Transferase</keyword>
<dbReference type="Gene3D" id="1.10.510.10">
    <property type="entry name" value="Transferase(Phosphotransferase) domain 1"/>
    <property type="match status" value="1"/>
</dbReference>
<evidence type="ECO:0000259" key="16">
    <source>
        <dbReference type="PROSITE" id="PS50011"/>
    </source>
</evidence>
<keyword evidence="17" id="KW-1185">Reference proteome</keyword>
<evidence type="ECO:0000256" key="13">
    <source>
        <dbReference type="ARBA" id="ARBA00023170"/>
    </source>
</evidence>
<evidence type="ECO:0000313" key="18">
    <source>
        <dbReference type="WBParaSite" id="L893_g12086.t1"/>
    </source>
</evidence>
<dbReference type="InterPro" id="IPR000719">
    <property type="entry name" value="Prot_kinase_dom"/>
</dbReference>
<keyword evidence="6" id="KW-0812">Transmembrane</keyword>
<dbReference type="InterPro" id="IPR008271">
    <property type="entry name" value="Ser/Thr_kinase_AS"/>
</dbReference>
<keyword evidence="10 14" id="KW-0067">ATP-binding</keyword>
<dbReference type="PROSITE" id="PS50011">
    <property type="entry name" value="PROTEIN_KINASE_DOM"/>
    <property type="match status" value="1"/>
</dbReference>
<evidence type="ECO:0000256" key="3">
    <source>
        <dbReference type="ARBA" id="ARBA00012401"/>
    </source>
</evidence>
<evidence type="ECO:0000256" key="4">
    <source>
        <dbReference type="ARBA" id="ARBA00022527"/>
    </source>
</evidence>
<dbReference type="SUPFAM" id="SSF56112">
    <property type="entry name" value="Protein kinase-like (PK-like)"/>
    <property type="match status" value="1"/>
</dbReference>
<evidence type="ECO:0000256" key="7">
    <source>
        <dbReference type="ARBA" id="ARBA00022729"/>
    </source>
</evidence>
<sequence>MNELCSKAVTHFIFIYLALTASVAASDDDVNPDALLDLLSEHRNRLERPFVDNDVLCHCTDYGCDDELYKILGSAGRGMCRAEGGVCKKTVSLVVMKDGEPPRLKTDLECVRPKYLQPPGRPFTCHANKKQRDRINIHCCRSTHFCNDNTTAAFVCTWHSFARAFRAIKRKITSIKEKRAHVEKTGIVKLEDGVIADPSELEKLDNKEFSPAFDMSNSFPFMSADFDSKLSGTSLADAFFDLQQDLERKFANKSEVTAELEAQIALAAGPDHAPNHLLKLLDDLDSAPSTYSPSDTSGGISCKSTGVPVNLQRSFAQQIEVKRDMLLGGGRFGRVYKGYWRGDFFAVKTMDTKDHFSWARETEIYNTNMLRHNNLLRFIASYTHDAGYYMENWIITEFHEMGDLSDYLLVNSVSRNVGLRMMRGLASGLSYLHHPIIGHRAEGKPAIAHRDLKSKNVLVKNDLTVCIADLGLSVKYDAMNNCIDGDTQRKCGTPRYLSPELLDDSINLGNFDAFCLSDIYALSLIFWEILHRMDDSRSPPRYSTTEYELPYYEHVSREPTQDDLRMIVCDKQLRPQFQSAWTADPTMVPLLSIITDMWSPRPVNRPTAERVRIKVDSVIDIEENARALREYVIENSQSQEVRHLLSKDNLTC</sequence>
<dbReference type="GO" id="GO:0005886">
    <property type="term" value="C:plasma membrane"/>
    <property type="evidence" value="ECO:0007669"/>
    <property type="project" value="TreeGrafter"/>
</dbReference>
<dbReference type="Gene3D" id="3.30.200.20">
    <property type="entry name" value="Phosphorylase Kinase, domain 1"/>
    <property type="match status" value="1"/>
</dbReference>
<dbReference type="GO" id="GO:0005524">
    <property type="term" value="F:ATP binding"/>
    <property type="evidence" value="ECO:0007669"/>
    <property type="project" value="UniProtKB-UniRule"/>
</dbReference>
<keyword evidence="12" id="KW-0472">Membrane</keyword>
<evidence type="ECO:0000256" key="5">
    <source>
        <dbReference type="ARBA" id="ARBA00022679"/>
    </source>
</evidence>
<evidence type="ECO:0000256" key="10">
    <source>
        <dbReference type="ARBA" id="ARBA00022840"/>
    </source>
</evidence>
<dbReference type="GO" id="GO:0004675">
    <property type="term" value="F:transmembrane receptor protein serine/threonine kinase activity"/>
    <property type="evidence" value="ECO:0007669"/>
    <property type="project" value="UniProtKB-EC"/>
</dbReference>
<dbReference type="Pfam" id="PF01064">
    <property type="entry name" value="Activin_recp"/>
    <property type="match status" value="1"/>
</dbReference>
<dbReference type="PROSITE" id="PS00107">
    <property type="entry name" value="PROTEIN_KINASE_ATP"/>
    <property type="match status" value="1"/>
</dbReference>
<dbReference type="GO" id="GO:0071363">
    <property type="term" value="P:cellular response to growth factor stimulus"/>
    <property type="evidence" value="ECO:0007669"/>
    <property type="project" value="TreeGrafter"/>
</dbReference>
<protein>
    <recommendedName>
        <fullName evidence="3">receptor protein serine/threonine kinase</fullName>
        <ecNumber evidence="3">2.7.11.30</ecNumber>
    </recommendedName>
</protein>
<comment type="subcellular location">
    <subcellularLocation>
        <location evidence="1">Membrane</location>
        <topology evidence="1">Single-pass type I membrane protein</topology>
    </subcellularLocation>
</comment>
<feature type="binding site" evidence="14">
    <location>
        <position position="348"/>
    </location>
    <ligand>
        <name>ATP</name>
        <dbReference type="ChEBI" id="CHEBI:30616"/>
    </ligand>
</feature>
<proteinExistence type="inferred from homology"/>
<keyword evidence="9" id="KW-0418">Kinase</keyword>
<feature type="domain" description="Protein kinase" evidence="16">
    <location>
        <begin position="321"/>
        <end position="619"/>
    </location>
</feature>
<keyword evidence="13" id="KW-0675">Receptor</keyword>
<organism evidence="17 18">
    <name type="scientific">Steinernema glaseri</name>
    <dbReference type="NCBI Taxonomy" id="37863"/>
    <lineage>
        <taxon>Eukaryota</taxon>
        <taxon>Metazoa</taxon>
        <taxon>Ecdysozoa</taxon>
        <taxon>Nematoda</taxon>
        <taxon>Chromadorea</taxon>
        <taxon>Rhabditida</taxon>
        <taxon>Tylenchina</taxon>
        <taxon>Panagrolaimomorpha</taxon>
        <taxon>Strongyloidoidea</taxon>
        <taxon>Steinernematidae</taxon>
        <taxon>Steinernema</taxon>
    </lineage>
</organism>
<evidence type="ECO:0000256" key="8">
    <source>
        <dbReference type="ARBA" id="ARBA00022741"/>
    </source>
</evidence>
<dbReference type="InterPro" id="IPR017441">
    <property type="entry name" value="Protein_kinase_ATP_BS"/>
</dbReference>
<evidence type="ECO:0000256" key="1">
    <source>
        <dbReference type="ARBA" id="ARBA00004479"/>
    </source>
</evidence>
<accession>A0A1I7Y2U2</accession>
<dbReference type="WBParaSite" id="L893_g12086.t1">
    <property type="protein sequence ID" value="L893_g12086.t1"/>
    <property type="gene ID" value="L893_g12086"/>
</dbReference>
<evidence type="ECO:0000256" key="9">
    <source>
        <dbReference type="ARBA" id="ARBA00022777"/>
    </source>
</evidence>
<dbReference type="PROSITE" id="PS00108">
    <property type="entry name" value="PROTEIN_KINASE_ST"/>
    <property type="match status" value="1"/>
</dbReference>
<evidence type="ECO:0000256" key="11">
    <source>
        <dbReference type="ARBA" id="ARBA00022989"/>
    </source>
</evidence>
<evidence type="ECO:0000256" key="6">
    <source>
        <dbReference type="ARBA" id="ARBA00022692"/>
    </source>
</evidence>
<dbReference type="InterPro" id="IPR011009">
    <property type="entry name" value="Kinase-like_dom_sf"/>
</dbReference>
<evidence type="ECO:0000256" key="15">
    <source>
        <dbReference type="SAM" id="SignalP"/>
    </source>
</evidence>
<dbReference type="Proteomes" id="UP000095287">
    <property type="component" value="Unplaced"/>
</dbReference>
<feature type="chain" id="PRO_5009311751" description="receptor protein serine/threonine kinase" evidence="15">
    <location>
        <begin position="26"/>
        <end position="652"/>
    </location>
</feature>
<keyword evidence="7 15" id="KW-0732">Signal</keyword>
<evidence type="ECO:0000256" key="12">
    <source>
        <dbReference type="ARBA" id="ARBA00023136"/>
    </source>
</evidence>
<dbReference type="InterPro" id="IPR000333">
    <property type="entry name" value="TGFB_receptor"/>
</dbReference>
<dbReference type="InterPro" id="IPR045860">
    <property type="entry name" value="Snake_toxin-like_sf"/>
</dbReference>
<name>A0A1I7Y2U2_9BILA</name>
<keyword evidence="4" id="KW-0723">Serine/threonine-protein kinase</keyword>
<dbReference type="AlphaFoldDB" id="A0A1I7Y2U2"/>
<comment type="similarity">
    <text evidence="2">Belongs to the protein kinase superfamily. TKL Ser/Thr protein kinase family. TGFB receptor subfamily.</text>
</comment>
<dbReference type="PANTHER" id="PTHR23255:SF71">
    <property type="entry name" value="RECEPTOR PROTEIN SERINE_THREONINE KINASE"/>
    <property type="match status" value="1"/>
</dbReference>
<evidence type="ECO:0000256" key="2">
    <source>
        <dbReference type="ARBA" id="ARBA00009605"/>
    </source>
</evidence>
<evidence type="ECO:0000256" key="14">
    <source>
        <dbReference type="PROSITE-ProRule" id="PRU10141"/>
    </source>
</evidence>
<feature type="signal peptide" evidence="15">
    <location>
        <begin position="1"/>
        <end position="25"/>
    </location>
</feature>
<reference evidence="18" key="1">
    <citation type="submission" date="2016-11" db="UniProtKB">
        <authorList>
            <consortium name="WormBaseParasite"/>
        </authorList>
    </citation>
    <scope>IDENTIFICATION</scope>
</reference>
<evidence type="ECO:0000313" key="17">
    <source>
        <dbReference type="Proteomes" id="UP000095287"/>
    </source>
</evidence>
<dbReference type="Pfam" id="PF00069">
    <property type="entry name" value="Pkinase"/>
    <property type="match status" value="1"/>
</dbReference>
<keyword evidence="11" id="KW-1133">Transmembrane helix</keyword>
<dbReference type="PANTHER" id="PTHR23255">
    <property type="entry name" value="TRANSFORMING GROWTH FACTOR-BETA RECEPTOR TYPE I AND II"/>
    <property type="match status" value="1"/>
</dbReference>
<keyword evidence="8 14" id="KW-0547">Nucleotide-binding</keyword>
<dbReference type="SMART" id="SM00220">
    <property type="entry name" value="S_TKc"/>
    <property type="match status" value="1"/>
</dbReference>
<dbReference type="InterPro" id="IPR000472">
    <property type="entry name" value="Activin_recp"/>
</dbReference>